<dbReference type="Proteomes" id="UP000664209">
    <property type="component" value="Unassembled WGS sequence"/>
</dbReference>
<evidence type="ECO:0000313" key="5">
    <source>
        <dbReference type="Proteomes" id="UP000664209"/>
    </source>
</evidence>
<accession>A0A939RW38</accession>
<keyword evidence="2" id="KW-0472">Membrane</keyword>
<dbReference type="SMART" id="SM00014">
    <property type="entry name" value="acidPPc"/>
    <property type="match status" value="1"/>
</dbReference>
<dbReference type="SUPFAM" id="SSF48317">
    <property type="entry name" value="Acid phosphatase/Vanadium-dependent haloperoxidase"/>
    <property type="match status" value="1"/>
</dbReference>
<dbReference type="AlphaFoldDB" id="A0A939RW38"/>
<evidence type="ECO:0000259" key="3">
    <source>
        <dbReference type="SMART" id="SM00014"/>
    </source>
</evidence>
<feature type="transmembrane region" description="Helical" evidence="2">
    <location>
        <begin position="93"/>
        <end position="112"/>
    </location>
</feature>
<dbReference type="Gene3D" id="1.20.144.10">
    <property type="entry name" value="Phosphatidic acid phosphatase type 2/haloperoxidase"/>
    <property type="match status" value="1"/>
</dbReference>
<feature type="transmembrane region" description="Helical" evidence="2">
    <location>
        <begin position="185"/>
        <end position="206"/>
    </location>
</feature>
<evidence type="ECO:0000256" key="1">
    <source>
        <dbReference type="SAM" id="MobiDB-lite"/>
    </source>
</evidence>
<feature type="transmembrane region" description="Helical" evidence="2">
    <location>
        <begin position="42"/>
        <end position="62"/>
    </location>
</feature>
<feature type="transmembrane region" description="Helical" evidence="2">
    <location>
        <begin position="286"/>
        <end position="309"/>
    </location>
</feature>
<feature type="region of interest" description="Disordered" evidence="1">
    <location>
        <begin position="1"/>
        <end position="32"/>
    </location>
</feature>
<feature type="transmembrane region" description="Helical" evidence="2">
    <location>
        <begin position="245"/>
        <end position="266"/>
    </location>
</feature>
<keyword evidence="2" id="KW-0812">Transmembrane</keyword>
<dbReference type="EMBL" id="JAGEMK010000009">
    <property type="protein sequence ID" value="MBO1753040.1"/>
    <property type="molecule type" value="Genomic_DNA"/>
</dbReference>
<evidence type="ECO:0000313" key="4">
    <source>
        <dbReference type="EMBL" id="MBO1753040.1"/>
    </source>
</evidence>
<name>A0A939RW38_9CELL</name>
<comment type="caution">
    <text evidence="4">The sequence shown here is derived from an EMBL/GenBank/DDBJ whole genome shotgun (WGS) entry which is preliminary data.</text>
</comment>
<feature type="transmembrane region" description="Helical" evidence="2">
    <location>
        <begin position="212"/>
        <end position="233"/>
    </location>
</feature>
<gene>
    <name evidence="4" type="ORF">J4G33_14605</name>
</gene>
<organism evidence="4 5">
    <name type="scientific">Actinotalea soli</name>
    <dbReference type="NCBI Taxonomy" id="2819234"/>
    <lineage>
        <taxon>Bacteria</taxon>
        <taxon>Bacillati</taxon>
        <taxon>Actinomycetota</taxon>
        <taxon>Actinomycetes</taxon>
        <taxon>Micrococcales</taxon>
        <taxon>Cellulomonadaceae</taxon>
        <taxon>Actinotalea</taxon>
    </lineage>
</organism>
<feature type="domain" description="Phosphatidic acid phosphatase type 2/haloperoxidase" evidence="3">
    <location>
        <begin position="119"/>
        <end position="227"/>
    </location>
</feature>
<sequence length="339" mass="35154">MTRACTGPDQTSNTLGRVTPASADPSRDQPSRTVIRHEGHRAPAVIVAVVSAVGVWVMWRFFVTTQRGQTLDQAAFDGSRYGRTTLWQVAEPVLDLISLPFIAIVLVSAMLLAVLQRRVLLAVQVAVLMGGANLTTQLLKHVVLDRPDLGVGDSLDNALPSGHTTAAASVSAALLFVVPRRLRPVAAVVGVLYTCATGISTLVGRWHRPSDAVAAMLVVLAWAGLASAIGTHGRAVRGPERPRGTVLVVVGLLLAGVLAGLGTALSLRESLAGVDGGLTSYREMTIAYASGSLGVVAVVCVAFAVLLVLRQAAEPRVVEVGPRPSAGRPASGPAAGTSR</sequence>
<dbReference type="InterPro" id="IPR036938">
    <property type="entry name" value="PAP2/HPO_sf"/>
</dbReference>
<keyword evidence="2" id="KW-1133">Transmembrane helix</keyword>
<keyword evidence="5" id="KW-1185">Reference proteome</keyword>
<evidence type="ECO:0000256" key="2">
    <source>
        <dbReference type="SAM" id="Phobius"/>
    </source>
</evidence>
<proteinExistence type="predicted"/>
<feature type="transmembrane region" description="Helical" evidence="2">
    <location>
        <begin position="119"/>
        <end position="139"/>
    </location>
</feature>
<feature type="compositionally biased region" description="Low complexity" evidence="1">
    <location>
        <begin position="321"/>
        <end position="339"/>
    </location>
</feature>
<dbReference type="Pfam" id="PF01569">
    <property type="entry name" value="PAP2"/>
    <property type="match status" value="1"/>
</dbReference>
<feature type="region of interest" description="Disordered" evidence="1">
    <location>
        <begin position="320"/>
        <end position="339"/>
    </location>
</feature>
<feature type="transmembrane region" description="Helical" evidence="2">
    <location>
        <begin position="159"/>
        <end position="178"/>
    </location>
</feature>
<reference evidence="4" key="1">
    <citation type="submission" date="2021-03" db="EMBL/GenBank/DDBJ databases">
        <title>Actinotalea soli sp. nov., isolated from soil.</title>
        <authorList>
            <person name="Ping W."/>
            <person name="Zhang J."/>
        </authorList>
    </citation>
    <scope>NUCLEOTIDE SEQUENCE</scope>
    <source>
        <strain evidence="4">BY-33</strain>
    </source>
</reference>
<protein>
    <submittedName>
        <fullName evidence="4">Phosphatase PAP2 family protein</fullName>
    </submittedName>
</protein>
<dbReference type="InterPro" id="IPR000326">
    <property type="entry name" value="PAP2/HPO"/>
</dbReference>